<keyword evidence="2" id="KW-1185">Reference proteome</keyword>
<evidence type="ECO:0000313" key="1">
    <source>
        <dbReference type="EMBL" id="KAJ8869004.1"/>
    </source>
</evidence>
<organism evidence="1 2">
    <name type="scientific">Dryococelus australis</name>
    <dbReference type="NCBI Taxonomy" id="614101"/>
    <lineage>
        <taxon>Eukaryota</taxon>
        <taxon>Metazoa</taxon>
        <taxon>Ecdysozoa</taxon>
        <taxon>Arthropoda</taxon>
        <taxon>Hexapoda</taxon>
        <taxon>Insecta</taxon>
        <taxon>Pterygota</taxon>
        <taxon>Neoptera</taxon>
        <taxon>Polyneoptera</taxon>
        <taxon>Phasmatodea</taxon>
        <taxon>Verophasmatodea</taxon>
        <taxon>Anareolatae</taxon>
        <taxon>Phasmatidae</taxon>
        <taxon>Eurycanthinae</taxon>
        <taxon>Dryococelus</taxon>
    </lineage>
</organism>
<comment type="caution">
    <text evidence="1">The sequence shown here is derived from an EMBL/GenBank/DDBJ whole genome shotgun (WGS) entry which is preliminary data.</text>
</comment>
<name>A0ABQ9G9A8_9NEOP</name>
<accession>A0ABQ9G9A8</accession>
<protein>
    <submittedName>
        <fullName evidence="1">Uncharacterized protein</fullName>
    </submittedName>
</protein>
<dbReference type="Proteomes" id="UP001159363">
    <property type="component" value="Chromosome 13"/>
</dbReference>
<proteinExistence type="predicted"/>
<reference evidence="1 2" key="1">
    <citation type="submission" date="2023-02" db="EMBL/GenBank/DDBJ databases">
        <title>LHISI_Scaffold_Assembly.</title>
        <authorList>
            <person name="Stuart O.P."/>
            <person name="Cleave R."/>
            <person name="Magrath M.J.L."/>
            <person name="Mikheyev A.S."/>
        </authorList>
    </citation>
    <scope>NUCLEOTIDE SEQUENCE [LARGE SCALE GENOMIC DNA]</scope>
    <source>
        <strain evidence="1">Daus_M_001</strain>
        <tissue evidence="1">Leg muscle</tissue>
    </source>
</reference>
<gene>
    <name evidence="1" type="ORF">PR048_030550</name>
</gene>
<sequence length="496" mass="55662">MYARLHHRGSKLDPRSDLRSTQKTVAPFEFRAGLEIEMKFISRSAAIVYKCRRGRGDMKQALTPAAAGARGAQKDVPWTATETGCKAAFDIEIKEQTEAIVELQNRDTLKLDIPHGSNCMPYLLTPAEVAAAKRLACSPHTKTKRAQSPVWSLPDFRKWESCRMIPLAGGFLSGISPFPQPLRSGAASFSHRFTLIGSQDLVRTYVSNIHPSWSKTKHDSSDLTSFCIEEGGRGRAKRAIASLRKCPFLSYGMTVTYCLVSKLAFIGIRLEASYLQDDFRSSLLQPDAILHSTIYHLLESSRKCAFEMISQTVKDYGEGQKKRNEVGYGRLEMSEVKIYTRKTWRREIGAFCSHLVETRRTQTEMGYTVEELAGIVFVQRASAHMGTAGQPKGCIGPRIRRRDIQRLRETGQLGPQFHEPRWETELVGGHMTLKTQCSIAHLIGPHLLPRHLIAPAYRVFLRDILPELPEDAPLAVRQHVWVQHNGAPAHFTAGAR</sequence>
<dbReference type="EMBL" id="JARBHB010000014">
    <property type="protein sequence ID" value="KAJ8869004.1"/>
    <property type="molecule type" value="Genomic_DNA"/>
</dbReference>
<evidence type="ECO:0000313" key="2">
    <source>
        <dbReference type="Proteomes" id="UP001159363"/>
    </source>
</evidence>